<dbReference type="InterPro" id="IPR038186">
    <property type="entry name" value="CHAD_dom_sf"/>
</dbReference>
<dbReference type="InterPro" id="IPR039013">
    <property type="entry name" value="YgiF"/>
</dbReference>
<evidence type="ECO:0000313" key="6">
    <source>
        <dbReference type="Proteomes" id="UP000509684"/>
    </source>
</evidence>
<dbReference type="PANTHER" id="PTHR39569">
    <property type="entry name" value="INORGANIC TRIPHOSPHATASE"/>
    <property type="match status" value="1"/>
</dbReference>
<accession>A0A7D5NBP7</accession>
<dbReference type="Pfam" id="PF01928">
    <property type="entry name" value="CYTH"/>
    <property type="match status" value="1"/>
</dbReference>
<dbReference type="GO" id="GO:0050355">
    <property type="term" value="F:inorganic triphosphate phosphatase activity"/>
    <property type="evidence" value="ECO:0007669"/>
    <property type="project" value="InterPro"/>
</dbReference>
<dbReference type="Gene3D" id="1.40.20.10">
    <property type="entry name" value="CHAD domain"/>
    <property type="match status" value="1"/>
</dbReference>
<reference evidence="4" key="3">
    <citation type="submission" date="2020-06" db="EMBL/GenBank/DDBJ databases">
        <authorList>
            <person name="Arumugam K."/>
            <person name="Besarab I."/>
            <person name="Haryono M."/>
            <person name="Bagci C."/>
            <person name="Beier S."/>
            <person name="Buchfink B."/>
            <person name="Gorska A."/>
            <person name="Qiu G."/>
            <person name="Huson D.H."/>
            <person name="Williams R.B."/>
        </authorList>
    </citation>
    <scope>NUCLEOTIDE SEQUENCE</scope>
    <source>
        <strain evidence="4">SSA1</strain>
    </source>
</reference>
<dbReference type="KEGG" id="acog:HWD57_12585"/>
<dbReference type="RefSeq" id="WP_273704288.1">
    <property type="nucleotide sequence ID" value="NZ_JDST02000007.1"/>
</dbReference>
<dbReference type="InterPro" id="IPR023577">
    <property type="entry name" value="CYTH_domain"/>
</dbReference>
<accession>A0A080MAD8</accession>
<dbReference type="CDD" id="cd07756">
    <property type="entry name" value="CYTH-like_Pase_CHAD"/>
    <property type="match status" value="1"/>
</dbReference>
<proteinExistence type="predicted"/>
<evidence type="ECO:0000259" key="2">
    <source>
        <dbReference type="PROSITE" id="PS51708"/>
    </source>
</evidence>
<keyword evidence="5" id="KW-1185">Reference proteome</keyword>
<dbReference type="Proteomes" id="UP000509684">
    <property type="component" value="Chromosome"/>
</dbReference>
<name>A0A080MAD8_9PROT</name>
<dbReference type="EMBL" id="CP058708">
    <property type="protein sequence ID" value="QLH50527.1"/>
    <property type="molecule type" value="Genomic_DNA"/>
</dbReference>
<reference evidence="3 5" key="1">
    <citation type="submission" date="2014-02" db="EMBL/GenBank/DDBJ databases">
        <title>Expanding our view of genomic diversity in Candidatus Accumulibacter clades.</title>
        <authorList>
            <person name="Skennerton C.T."/>
            <person name="Barr J.J."/>
            <person name="Slater F.R."/>
            <person name="Bond P.L."/>
            <person name="Tyson G.W."/>
        </authorList>
    </citation>
    <scope>NUCLEOTIDE SEQUENCE [LARGE SCALE GENOMIC DNA]</scope>
    <source>
        <strain evidence="5">SK-02</strain>
    </source>
</reference>
<dbReference type="GO" id="GO:0046872">
    <property type="term" value="F:metal ion binding"/>
    <property type="evidence" value="ECO:0007669"/>
    <property type="project" value="TreeGrafter"/>
</dbReference>
<dbReference type="STRING" id="1453999.AW06_000378"/>
<sequence>MAIETEIKLSLPAGAARRVPAHALLANSQPIRQKLVNTYYDTPDRRLQRKRLAVRYRRKDSAWLLTVKSDAASPGGLAQRREWEAPGQPGEFDFSHVDNPKLRRFLEAAIPELAPVFSTDFTRSFWLLTPQEGTRIEVALDRGKIVAGDHQEAICEVELELLEGKVTDLFDAALSLQKDLPLHPESASKAERGYRLADETTLKPAKAADAELAMGMTSIAVFRSTLFSCLAQLQGNERGLRETNAPEFVHQARVAMRRLRSAIRLWRPLLPEEYVSNFDPRWRTLANQLGDTRNWDVFITEILPPINKAFPDHADLLRLTSQANSQLAACRKTAQAAMASPTYSQLLLEFTAATLALPESKKPPITAFAPRSLNKRAKRVAELATETKDADPEARHALRVALKRLRYALEFFAPLFPARRIQRYQQNATGLLDLLGRMNDTTVAEQLAVQALPGHHSDLVRAWLAGRNDLMLSQLDSLLTKFLSHPPPWEHG</sequence>
<dbReference type="PROSITE" id="PS51707">
    <property type="entry name" value="CYTH"/>
    <property type="match status" value="1"/>
</dbReference>
<dbReference type="PROSITE" id="PS51708">
    <property type="entry name" value="CHAD"/>
    <property type="match status" value="1"/>
</dbReference>
<dbReference type="InterPro" id="IPR007899">
    <property type="entry name" value="CHAD_dom"/>
</dbReference>
<dbReference type="PANTHER" id="PTHR39569:SF1">
    <property type="entry name" value="INORGANIC TRIPHOSPHATASE"/>
    <property type="match status" value="1"/>
</dbReference>
<evidence type="ECO:0000313" key="4">
    <source>
        <dbReference type="EMBL" id="QLH50527.1"/>
    </source>
</evidence>
<evidence type="ECO:0000259" key="1">
    <source>
        <dbReference type="PROSITE" id="PS51707"/>
    </source>
</evidence>
<reference evidence="4 6" key="2">
    <citation type="journal article" date="2019" name="Microbiome">
        <title>Annotated bacterial chromosomes from frame-shift-corrected long-read metagenomic data.</title>
        <authorList>
            <person name="Arumugam K."/>
            <person name="Bagci C."/>
            <person name="Bessarab I."/>
            <person name="Beier S."/>
            <person name="Buchfink B."/>
            <person name="Gorska A."/>
            <person name="Qiu G."/>
            <person name="Huson D.H."/>
            <person name="Williams R.B.H."/>
        </authorList>
    </citation>
    <scope>NUCLEOTIDE SEQUENCE [LARGE SCALE GENOMIC DNA]</scope>
    <source>
        <strain evidence="4">SSA1</strain>
    </source>
</reference>
<organism evidence="3 5">
    <name type="scientific">Candidatus Accumulibacter cognatus</name>
    <dbReference type="NCBI Taxonomy" id="2954383"/>
    <lineage>
        <taxon>Bacteria</taxon>
        <taxon>Pseudomonadati</taxon>
        <taxon>Pseudomonadota</taxon>
        <taxon>Betaproteobacteria</taxon>
        <taxon>Candidatus Accumulibacter</taxon>
    </lineage>
</organism>
<dbReference type="SUPFAM" id="SSF55154">
    <property type="entry name" value="CYTH-like phosphatases"/>
    <property type="match status" value="1"/>
</dbReference>
<dbReference type="SMART" id="SM00880">
    <property type="entry name" value="CHAD"/>
    <property type="match status" value="1"/>
</dbReference>
<evidence type="ECO:0000313" key="3">
    <source>
        <dbReference type="EMBL" id="KFB78272.1"/>
    </source>
</evidence>
<dbReference type="SMART" id="SM01118">
    <property type="entry name" value="CYTH"/>
    <property type="match status" value="1"/>
</dbReference>
<dbReference type="InterPro" id="IPR033469">
    <property type="entry name" value="CYTH-like_dom_sf"/>
</dbReference>
<evidence type="ECO:0000313" key="5">
    <source>
        <dbReference type="Proteomes" id="UP000021315"/>
    </source>
</evidence>
<feature type="domain" description="CYTH" evidence="1">
    <location>
        <begin position="2"/>
        <end position="200"/>
    </location>
</feature>
<dbReference type="Gene3D" id="2.40.320.10">
    <property type="entry name" value="Hypothetical Protein Pfu-838710-001"/>
    <property type="match status" value="1"/>
</dbReference>
<dbReference type="Proteomes" id="UP000021315">
    <property type="component" value="Unassembled WGS sequence"/>
</dbReference>
<protein>
    <submittedName>
        <fullName evidence="4">CHAD domain-containing protein</fullName>
    </submittedName>
</protein>
<gene>
    <name evidence="3" type="ORF">AW06_000378</name>
    <name evidence="4" type="ORF">HWD57_12585</name>
</gene>
<feature type="domain" description="CHAD" evidence="2">
    <location>
        <begin position="215"/>
        <end position="492"/>
    </location>
</feature>
<dbReference type="AlphaFoldDB" id="A0A080MAD8"/>
<dbReference type="Pfam" id="PF05235">
    <property type="entry name" value="CHAD"/>
    <property type="match status" value="1"/>
</dbReference>
<dbReference type="EMBL" id="JDST02000007">
    <property type="protein sequence ID" value="KFB78272.1"/>
    <property type="molecule type" value="Genomic_DNA"/>
</dbReference>